<feature type="transmembrane region" description="Helical" evidence="1">
    <location>
        <begin position="7"/>
        <end position="24"/>
    </location>
</feature>
<dbReference type="EMBL" id="FOQK01000017">
    <property type="protein sequence ID" value="SFI14149.1"/>
    <property type="molecule type" value="Genomic_DNA"/>
</dbReference>
<evidence type="ECO:0000256" key="1">
    <source>
        <dbReference type="SAM" id="Phobius"/>
    </source>
</evidence>
<organism evidence="2 3">
    <name type="scientific">Selenomonas ruminantium</name>
    <dbReference type="NCBI Taxonomy" id="971"/>
    <lineage>
        <taxon>Bacteria</taxon>
        <taxon>Bacillati</taxon>
        <taxon>Bacillota</taxon>
        <taxon>Negativicutes</taxon>
        <taxon>Selenomonadales</taxon>
        <taxon>Selenomonadaceae</taxon>
        <taxon>Selenomonas</taxon>
    </lineage>
</organism>
<gene>
    <name evidence="2" type="ORF">SAMN04487861_11729</name>
</gene>
<dbReference type="Proteomes" id="UP000183639">
    <property type="component" value="Unassembled WGS sequence"/>
</dbReference>
<proteinExistence type="predicted"/>
<dbReference type="Pfam" id="PF13552">
    <property type="entry name" value="DUF4127"/>
    <property type="match status" value="1"/>
</dbReference>
<name>A0A1I3FSH1_SELRU</name>
<evidence type="ECO:0000313" key="2">
    <source>
        <dbReference type="EMBL" id="SFI14149.1"/>
    </source>
</evidence>
<dbReference type="InterPro" id="IPR025394">
    <property type="entry name" value="DUF4127"/>
</dbReference>
<reference evidence="2 3" key="1">
    <citation type="submission" date="2016-10" db="EMBL/GenBank/DDBJ databases">
        <authorList>
            <person name="de Groot N.N."/>
        </authorList>
    </citation>
    <scope>NUCLEOTIDE SEQUENCE [LARGE SCALE GENOMIC DNA]</scope>
    <source>
        <strain evidence="2 3">Z108</strain>
    </source>
</reference>
<dbReference type="AlphaFoldDB" id="A0A1I3FSH1"/>
<keyword evidence="1" id="KW-0472">Membrane</keyword>
<keyword evidence="1" id="KW-1133">Transmembrane helix</keyword>
<accession>A0A1I3FSH1</accession>
<keyword evidence="1" id="KW-0812">Transmembrane</keyword>
<protein>
    <recommendedName>
        <fullName evidence="4">DUF4127 family protein</fullName>
    </recommendedName>
</protein>
<evidence type="ECO:0000313" key="3">
    <source>
        <dbReference type="Proteomes" id="UP000183639"/>
    </source>
</evidence>
<evidence type="ECO:0008006" key="4">
    <source>
        <dbReference type="Google" id="ProtNLM"/>
    </source>
</evidence>
<sequence length="564" mass="63447">MKQRHHYIIPLIILVLMLGLWHMLRPARPAVPLTPERPLADTVLLVPLDGRPPCRQFVIDAGRIAGTRVEAPPTSIQDYYSQPGDTQGMRQWLSQNLGNSQAAILSIDQLLYGGLLAAREKEASPAEINSLLQYLRGLHTAHPDIPLYAFSILPRQTPQDTIDGYQERKDLLAYSRLKGRQAEGLPIDEQELSRLEQAIPAESMTRYLAHFAENKQLNEALIRLVHEGVLAQLVLGQDDGEPFSIPNIEKNELKKYIAQQNLPADRVFLTHGADEIALSLLTTIKNRQAGFRPRIFVHYNSPATPDRVMPYMAISTAETVREKIALLGGQESDTPGEADFTLLVSTCNSDEDDLASRQQTAAYLQTARENNHPVALVDLSKHFTAQETVLPLLLNSDYPVNTLIAYAGWNTTSNSIGTALAQASLYEVSRQQAASLEETIGLTAANITFLQDRLLEDYFYLKEDIDLINLELQKAGYTNTADLDLEHNHRWANRMLQRAMKDHLAAYKNTRAFRQPVTFHSPYGQFSLLLQDMTVDLSYPWPRTFEIWLQATPYFAMLPTGKIK</sequence>